<comment type="pathway">
    <text evidence="2">Protein modification; protein sumoylation.</text>
</comment>
<dbReference type="VEuPathDB" id="FungiDB:F503_05410"/>
<evidence type="ECO:0000313" key="9">
    <source>
        <dbReference type="Proteomes" id="UP000016923"/>
    </source>
</evidence>
<dbReference type="HOGENOM" id="CLU_002556_4_1_1"/>
<dbReference type="Pfam" id="PF00899">
    <property type="entry name" value="ThiF"/>
    <property type="match status" value="1"/>
</dbReference>
<dbReference type="AlphaFoldDB" id="S3D9Y3"/>
<evidence type="ECO:0000256" key="3">
    <source>
        <dbReference type="ARBA" id="ARBA00005673"/>
    </source>
</evidence>
<dbReference type="InterPro" id="IPR000594">
    <property type="entry name" value="ThiF_NAD_FAD-bd"/>
</dbReference>
<organism evidence="8 9">
    <name type="scientific">Ophiostoma piceae (strain UAMH 11346)</name>
    <name type="common">Sap stain fungus</name>
    <dbReference type="NCBI Taxonomy" id="1262450"/>
    <lineage>
        <taxon>Eukaryota</taxon>
        <taxon>Fungi</taxon>
        <taxon>Dikarya</taxon>
        <taxon>Ascomycota</taxon>
        <taxon>Pezizomycotina</taxon>
        <taxon>Sordariomycetes</taxon>
        <taxon>Sordariomycetidae</taxon>
        <taxon>Ophiostomatales</taxon>
        <taxon>Ophiostomataceae</taxon>
        <taxon>Ophiostoma</taxon>
    </lineage>
</organism>
<dbReference type="PRINTS" id="PR01849">
    <property type="entry name" value="UBIQUITINACT"/>
</dbReference>
<dbReference type="GO" id="GO:0031510">
    <property type="term" value="C:SUMO activating enzyme complex"/>
    <property type="evidence" value="ECO:0007669"/>
    <property type="project" value="EnsemblFungi"/>
</dbReference>
<reference evidence="8 9" key="1">
    <citation type="journal article" date="2013" name="BMC Genomics">
        <title>The genome and transcriptome of the pine saprophyte Ophiostoma piceae, and a comparison with the bark beetle-associated pine pathogen Grosmannia clavigera.</title>
        <authorList>
            <person name="Haridas S."/>
            <person name="Wang Y."/>
            <person name="Lim L."/>
            <person name="Massoumi Alamouti S."/>
            <person name="Jackman S."/>
            <person name="Docking R."/>
            <person name="Robertson G."/>
            <person name="Birol I."/>
            <person name="Bohlmann J."/>
            <person name="Breuil C."/>
        </authorList>
    </citation>
    <scope>NUCLEOTIDE SEQUENCE [LARGE SCALE GENOMIC DNA]</scope>
    <source>
        <strain evidence="8 9">UAMH 11346</strain>
    </source>
</reference>
<comment type="similarity">
    <text evidence="3">Belongs to the ubiquitin-activating E1 family.</text>
</comment>
<dbReference type="Gene3D" id="3.40.50.720">
    <property type="entry name" value="NAD(P)-binding Rossmann-like Domain"/>
    <property type="match status" value="1"/>
</dbReference>
<dbReference type="eggNOG" id="KOG2014">
    <property type="taxonomic scope" value="Eukaryota"/>
</dbReference>
<dbReference type="InterPro" id="IPR045886">
    <property type="entry name" value="ThiF/MoeB/HesA"/>
</dbReference>
<evidence type="ECO:0000259" key="7">
    <source>
        <dbReference type="Pfam" id="PF00899"/>
    </source>
</evidence>
<dbReference type="SUPFAM" id="SSF69572">
    <property type="entry name" value="Activating enzymes of the ubiquitin-like proteins"/>
    <property type="match status" value="1"/>
</dbReference>
<sequence length="398" mass="42727">MAAIANGVNGVHAAQNGAANSEMTEDEIALYDRQIRLWGMGAQEKIRLAHVLLINIRGLGNEIAKNLVLAGIGSLTICDTHAVTEADLGAQFLLATPAGQGADAVIGKNRAEAASEQLRALNPRVNINIDANSIETKDVAFFRKFTIVIATDLPSKTLGFINTVTRFADCPLYAASSYGMCGFIFADLIEHDFVIVREQSNVPSGKGTQETRTRSIVNVEAQEPDSSGGAGKETVTKRELYSTWYLAADSAPLPSVIRNSPRRLRNVSPVLPCLRALWAYQEDHVDGDVPTPAAFAALVLDKQRALGIPEVPQHTIDMFLRGVGMSEISPIVSVLGGQLAQDVINMLGQKQQPIQNLAVFDGKAMQSLVYSLHPDGNLGRHLLQTAPQVTTAEAARIG</sequence>
<dbReference type="EMBL" id="KE148146">
    <property type="protein sequence ID" value="EPE10315.1"/>
    <property type="molecule type" value="Genomic_DNA"/>
</dbReference>
<keyword evidence="9" id="KW-1185">Reference proteome</keyword>
<accession>S3D9Y3</accession>
<dbReference type="OrthoDB" id="1708823at2759"/>
<evidence type="ECO:0000256" key="2">
    <source>
        <dbReference type="ARBA" id="ARBA00004718"/>
    </source>
</evidence>
<dbReference type="OMA" id="EFFGQFD"/>
<evidence type="ECO:0000256" key="4">
    <source>
        <dbReference type="ARBA" id="ARBA00022786"/>
    </source>
</evidence>
<protein>
    <recommendedName>
        <fullName evidence="6">Ubiquitin-like 1-activating enzyme E1A</fullName>
    </recommendedName>
</protein>
<keyword evidence="4" id="KW-0833">Ubl conjugation pathway</keyword>
<proteinExistence type="inferred from homology"/>
<gene>
    <name evidence="8" type="ORF">F503_05410</name>
</gene>
<keyword evidence="5" id="KW-0539">Nucleus</keyword>
<dbReference type="PANTHER" id="PTHR10953">
    <property type="entry name" value="UBIQUITIN-ACTIVATING ENZYME E1"/>
    <property type="match status" value="1"/>
</dbReference>
<dbReference type="InterPro" id="IPR000011">
    <property type="entry name" value="UBQ/SUMO-activ_enz_E1-like"/>
</dbReference>
<dbReference type="GO" id="GO:0005829">
    <property type="term" value="C:cytosol"/>
    <property type="evidence" value="ECO:0007669"/>
    <property type="project" value="EnsemblFungi"/>
</dbReference>
<dbReference type="InterPro" id="IPR035985">
    <property type="entry name" value="Ubiquitin-activating_enz"/>
</dbReference>
<evidence type="ECO:0000256" key="5">
    <source>
        <dbReference type="ARBA" id="ARBA00023242"/>
    </source>
</evidence>
<feature type="domain" description="THIF-type NAD/FAD binding fold" evidence="7">
    <location>
        <begin position="31"/>
        <end position="366"/>
    </location>
</feature>
<dbReference type="GO" id="GO:0016925">
    <property type="term" value="P:protein sumoylation"/>
    <property type="evidence" value="ECO:0007669"/>
    <property type="project" value="EnsemblFungi"/>
</dbReference>
<name>S3D9Y3_OPHP1</name>
<evidence type="ECO:0000256" key="1">
    <source>
        <dbReference type="ARBA" id="ARBA00004123"/>
    </source>
</evidence>
<evidence type="ECO:0000256" key="6">
    <source>
        <dbReference type="ARBA" id="ARBA00044354"/>
    </source>
</evidence>
<dbReference type="Proteomes" id="UP000016923">
    <property type="component" value="Unassembled WGS sequence"/>
</dbReference>
<dbReference type="PANTHER" id="PTHR10953:SF162">
    <property type="entry name" value="SUMO-ACTIVATING ENZYME SUBUNIT 1"/>
    <property type="match status" value="1"/>
</dbReference>
<dbReference type="GO" id="GO:0019948">
    <property type="term" value="F:SUMO activating enzyme activity"/>
    <property type="evidence" value="ECO:0007669"/>
    <property type="project" value="EnsemblFungi"/>
</dbReference>
<comment type="subcellular location">
    <subcellularLocation>
        <location evidence="1">Nucleus</location>
    </subcellularLocation>
</comment>
<dbReference type="STRING" id="1262450.S3D9Y3"/>
<evidence type="ECO:0000313" key="8">
    <source>
        <dbReference type="EMBL" id="EPE10315.1"/>
    </source>
</evidence>